<evidence type="ECO:0000313" key="2">
    <source>
        <dbReference type="EMBL" id="MFL9841859.1"/>
    </source>
</evidence>
<dbReference type="Pfam" id="PF03358">
    <property type="entry name" value="FMN_red"/>
    <property type="match status" value="1"/>
</dbReference>
<evidence type="ECO:0000313" key="3">
    <source>
        <dbReference type="Proteomes" id="UP001629244"/>
    </source>
</evidence>
<reference evidence="2 3" key="1">
    <citation type="submission" date="2024-06" db="EMBL/GenBank/DDBJ databases">
        <authorList>
            <person name="Kaempfer P."/>
            <person name="Viver T."/>
        </authorList>
    </citation>
    <scope>NUCLEOTIDE SEQUENCE [LARGE SCALE GENOMIC DNA]</scope>
    <source>
        <strain evidence="2 3">ST-64</strain>
    </source>
</reference>
<keyword evidence="3" id="KW-1185">Reference proteome</keyword>
<dbReference type="RefSeq" id="WP_408078962.1">
    <property type="nucleotide sequence ID" value="NZ_JBELQC010000002.1"/>
</dbReference>
<dbReference type="GO" id="GO:0016491">
    <property type="term" value="F:oxidoreductase activity"/>
    <property type="evidence" value="ECO:0007669"/>
    <property type="project" value="UniProtKB-KW"/>
</dbReference>
<dbReference type="EMBL" id="JBELQC010000002">
    <property type="protein sequence ID" value="MFL9841859.1"/>
    <property type="molecule type" value="Genomic_DNA"/>
</dbReference>
<dbReference type="SUPFAM" id="SSF52218">
    <property type="entry name" value="Flavoproteins"/>
    <property type="match status" value="1"/>
</dbReference>
<dbReference type="Proteomes" id="UP001629244">
    <property type="component" value="Unassembled WGS sequence"/>
</dbReference>
<evidence type="ECO:0000259" key="1">
    <source>
        <dbReference type="Pfam" id="PF03358"/>
    </source>
</evidence>
<name>A0ABW8YNI8_9SPHN</name>
<dbReference type="InterPro" id="IPR029039">
    <property type="entry name" value="Flavoprotein-like_sf"/>
</dbReference>
<protein>
    <submittedName>
        <fullName evidence="2">NAD(P)H-dependent oxidoreductase</fullName>
        <ecNumber evidence="2">1.-.-.-</ecNumber>
    </submittedName>
</protein>
<comment type="caution">
    <text evidence="2">The sequence shown here is derived from an EMBL/GenBank/DDBJ whole genome shotgun (WGS) entry which is preliminary data.</text>
</comment>
<dbReference type="Gene3D" id="3.40.50.360">
    <property type="match status" value="1"/>
</dbReference>
<accession>A0ABW8YNI8</accession>
<gene>
    <name evidence="2" type="ORF">ABS767_12865</name>
</gene>
<proteinExistence type="predicted"/>
<dbReference type="EC" id="1.-.-.-" evidence="2"/>
<dbReference type="InterPro" id="IPR005025">
    <property type="entry name" value="FMN_Rdtase-like_dom"/>
</dbReference>
<feature type="domain" description="NADPH-dependent FMN reductase-like" evidence="1">
    <location>
        <begin position="8"/>
        <end position="147"/>
    </location>
</feature>
<keyword evidence="2" id="KW-0560">Oxidoreductase</keyword>
<sequence>MSPSPPYILGIGGTTRVGSSSEFVLRSALARIEDLGVATRCVAGPDLVLPIYEAGAADRSQAAAALVALMRDSAGVVIASPGYHGTISGLVKNALDYAEDLAGDPSPYLSGKPVGCIACAYGWQATGSTLATLRTVAHALRGWPTPLGIAVNSLALASGPHSSLPPEIDASLNILAGQMVERLVLC</sequence>
<organism evidence="2 3">
    <name type="scientific">Sphingomonas plantiphila</name>
    <dbReference type="NCBI Taxonomy" id="3163295"/>
    <lineage>
        <taxon>Bacteria</taxon>
        <taxon>Pseudomonadati</taxon>
        <taxon>Pseudomonadota</taxon>
        <taxon>Alphaproteobacteria</taxon>
        <taxon>Sphingomonadales</taxon>
        <taxon>Sphingomonadaceae</taxon>
        <taxon>Sphingomonas</taxon>
    </lineage>
</organism>